<dbReference type="SUPFAM" id="SSF52172">
    <property type="entry name" value="CheY-like"/>
    <property type="match status" value="1"/>
</dbReference>
<reference evidence="4" key="1">
    <citation type="submission" date="2022-08" db="EMBL/GenBank/DDBJ databases">
        <title>Polycladomyces zharkentsis sp. nov., a novel thermophilic CMC and starch-degrading bacterium isolated from a geothermal spring in Kazakhstan.</title>
        <authorList>
            <person name="Mashzhan A."/>
            <person name="Kistaubaeva A."/>
            <person name="Javier-Lopez R."/>
            <person name="Birkeland N.-K."/>
        </authorList>
    </citation>
    <scope>NUCLEOTIDE SEQUENCE</scope>
    <source>
        <strain evidence="4">KSR 13</strain>
    </source>
</reference>
<keyword evidence="5" id="KW-1185">Reference proteome</keyword>
<evidence type="ECO:0000313" key="4">
    <source>
        <dbReference type="EMBL" id="MDN4593447.1"/>
    </source>
</evidence>
<evidence type="ECO:0000256" key="1">
    <source>
        <dbReference type="ARBA" id="ARBA00022553"/>
    </source>
</evidence>
<dbReference type="InterPro" id="IPR011006">
    <property type="entry name" value="CheY-like_superfamily"/>
</dbReference>
<keyword evidence="1 2" id="KW-0597">Phosphoprotein</keyword>
<organism evidence="4 5">
    <name type="scientific">Polycladomyces subterraneus</name>
    <dbReference type="NCBI Taxonomy" id="1016997"/>
    <lineage>
        <taxon>Bacteria</taxon>
        <taxon>Bacillati</taxon>
        <taxon>Bacillota</taxon>
        <taxon>Bacilli</taxon>
        <taxon>Bacillales</taxon>
        <taxon>Thermoactinomycetaceae</taxon>
        <taxon>Polycladomyces</taxon>
    </lineage>
</organism>
<feature type="modified residue" description="4-aspartylphosphate" evidence="2">
    <location>
        <position position="52"/>
    </location>
</feature>
<sequence>MVQILVVEDDANIRNVICSYLKKEGFVVHEADDGLEALEEMDSHPIDLIFLDIMLPEKDGWEVCQEIRRDRDIREVSQV</sequence>
<dbReference type="PANTHER" id="PTHR44591">
    <property type="entry name" value="STRESS RESPONSE REGULATOR PROTEIN 1"/>
    <property type="match status" value="1"/>
</dbReference>
<evidence type="ECO:0000256" key="2">
    <source>
        <dbReference type="PROSITE-ProRule" id="PRU00169"/>
    </source>
</evidence>
<evidence type="ECO:0000313" key="5">
    <source>
        <dbReference type="Proteomes" id="UP001174196"/>
    </source>
</evidence>
<dbReference type="RefSeq" id="WP_301238169.1">
    <property type="nucleotide sequence ID" value="NZ_JANRHH010000029.1"/>
</dbReference>
<dbReference type="Proteomes" id="UP001174196">
    <property type="component" value="Unassembled WGS sequence"/>
</dbReference>
<gene>
    <name evidence="4" type="ORF">NWF35_05925</name>
</gene>
<dbReference type="CDD" id="cd17574">
    <property type="entry name" value="REC_OmpR"/>
    <property type="match status" value="1"/>
</dbReference>
<comment type="caution">
    <text evidence="4">The sequence shown here is derived from an EMBL/GenBank/DDBJ whole genome shotgun (WGS) entry which is preliminary data.</text>
</comment>
<dbReference type="InterPro" id="IPR001789">
    <property type="entry name" value="Sig_transdc_resp-reg_receiver"/>
</dbReference>
<proteinExistence type="predicted"/>
<dbReference type="EMBL" id="JANRHH010000029">
    <property type="protein sequence ID" value="MDN4593447.1"/>
    <property type="molecule type" value="Genomic_DNA"/>
</dbReference>
<dbReference type="SMART" id="SM00448">
    <property type="entry name" value="REC"/>
    <property type="match status" value="1"/>
</dbReference>
<dbReference type="PANTHER" id="PTHR44591:SF3">
    <property type="entry name" value="RESPONSE REGULATORY DOMAIN-CONTAINING PROTEIN"/>
    <property type="match status" value="1"/>
</dbReference>
<dbReference type="InterPro" id="IPR050595">
    <property type="entry name" value="Bact_response_regulator"/>
</dbReference>
<accession>A0ABT8IM21</accession>
<protein>
    <submittedName>
        <fullName evidence="4">Response regulator</fullName>
    </submittedName>
</protein>
<name>A0ABT8IM21_9BACL</name>
<feature type="domain" description="Response regulatory" evidence="3">
    <location>
        <begin position="3"/>
        <end position="79"/>
    </location>
</feature>
<dbReference type="PROSITE" id="PS50110">
    <property type="entry name" value="RESPONSE_REGULATORY"/>
    <property type="match status" value="1"/>
</dbReference>
<dbReference type="Pfam" id="PF00072">
    <property type="entry name" value="Response_reg"/>
    <property type="match status" value="1"/>
</dbReference>
<dbReference type="Gene3D" id="3.40.50.2300">
    <property type="match status" value="1"/>
</dbReference>
<evidence type="ECO:0000259" key="3">
    <source>
        <dbReference type="PROSITE" id="PS50110"/>
    </source>
</evidence>